<sequence length="131" mass="15177">MSRISRLQKPDALFGRDRSAQVAFSGRFILVEQRSVYNASDDLDRANTDLPEKTLEVEEIELGFAERLKSCLDENQEMRREMEMSLLSQVEAEQNLKKEMEGLLHIVEEKDKIVMISSNEIVVLDEELMRT</sequence>
<organism evidence="1 2">
    <name type="scientific">Stephania yunnanensis</name>
    <dbReference type="NCBI Taxonomy" id="152371"/>
    <lineage>
        <taxon>Eukaryota</taxon>
        <taxon>Viridiplantae</taxon>
        <taxon>Streptophyta</taxon>
        <taxon>Embryophyta</taxon>
        <taxon>Tracheophyta</taxon>
        <taxon>Spermatophyta</taxon>
        <taxon>Magnoliopsida</taxon>
        <taxon>Ranunculales</taxon>
        <taxon>Menispermaceae</taxon>
        <taxon>Menispermoideae</taxon>
        <taxon>Cissampelideae</taxon>
        <taxon>Stephania</taxon>
    </lineage>
</organism>
<dbReference type="EMBL" id="JBBNAF010000002">
    <property type="protein sequence ID" value="KAK9162703.1"/>
    <property type="molecule type" value="Genomic_DNA"/>
</dbReference>
<keyword evidence="2" id="KW-1185">Reference proteome</keyword>
<dbReference type="InterPro" id="IPR040262">
    <property type="entry name" value="At4g38062-like"/>
</dbReference>
<proteinExistence type="predicted"/>
<evidence type="ECO:0000313" key="1">
    <source>
        <dbReference type="EMBL" id="KAK9162703.1"/>
    </source>
</evidence>
<reference evidence="1 2" key="1">
    <citation type="submission" date="2024-01" db="EMBL/GenBank/DDBJ databases">
        <title>Genome assemblies of Stephania.</title>
        <authorList>
            <person name="Yang L."/>
        </authorList>
    </citation>
    <scope>NUCLEOTIDE SEQUENCE [LARGE SCALE GENOMIC DNA]</scope>
    <source>
        <strain evidence="1">YNDBR</strain>
        <tissue evidence="1">Leaf</tissue>
    </source>
</reference>
<dbReference type="AlphaFoldDB" id="A0AAP0L1H2"/>
<accession>A0AAP0L1H2</accession>
<comment type="caution">
    <text evidence="1">The sequence shown here is derived from an EMBL/GenBank/DDBJ whole genome shotgun (WGS) entry which is preliminary data.</text>
</comment>
<dbReference type="Proteomes" id="UP001420932">
    <property type="component" value="Unassembled WGS sequence"/>
</dbReference>
<dbReference type="PANTHER" id="PTHR45287">
    <property type="entry name" value="OS03G0691500 PROTEIN"/>
    <property type="match status" value="1"/>
</dbReference>
<name>A0AAP0L1H2_9MAGN</name>
<gene>
    <name evidence="1" type="ORF">Syun_003605</name>
</gene>
<dbReference type="PANTHER" id="PTHR45287:SF4">
    <property type="entry name" value="OS03G0691500 PROTEIN"/>
    <property type="match status" value="1"/>
</dbReference>
<evidence type="ECO:0000313" key="2">
    <source>
        <dbReference type="Proteomes" id="UP001420932"/>
    </source>
</evidence>
<protein>
    <submittedName>
        <fullName evidence="1">Uncharacterized protein</fullName>
    </submittedName>
</protein>